<dbReference type="InterPro" id="IPR050298">
    <property type="entry name" value="Gram-neg_bact_OMP"/>
</dbReference>
<evidence type="ECO:0000256" key="3">
    <source>
        <dbReference type="ARBA" id="ARBA00022448"/>
    </source>
</evidence>
<feature type="domain" description="Porin" evidence="12">
    <location>
        <begin position="18"/>
        <end position="336"/>
    </location>
</feature>
<evidence type="ECO:0000256" key="6">
    <source>
        <dbReference type="ARBA" id="ARBA00022729"/>
    </source>
</evidence>
<evidence type="ECO:0000313" key="13">
    <source>
        <dbReference type="EMBL" id="ALL66469.1"/>
    </source>
</evidence>
<evidence type="ECO:0000256" key="2">
    <source>
        <dbReference type="ARBA" id="ARBA00011233"/>
    </source>
</evidence>
<sequence length="370" mass="39830">MNNPVPRRLVGLALYAVTLPFAHAQSSLSVTGHMDGGVDYISNQNGAKSVLFDSGILAPNLLTIKGREDLGGGNSALFALTSQFDLGTGQTIPQAGDIFNRTALVGIENSHWGSITFGTQYDFMFSTLTLNRFDGAFLYGGLYGFRQGPFSALGVPENPTGAFDFDRMAGATRVSNAVRYETPRMAGMQAGAMYGFGGAPGSLAKDSTMSFGASYVRGPFAMGAAYVDVRYPELDGGYGSIRNYGVGAHYEFRQLIAMLLYTNTRNTQSGGAVDVYKVGGYWQPAGPWAYGIDYQFMRGNAELQHNHAHQITTAIQYNFSKRTTAYAEAIYQRASGDNDAQAWINGLLQADGGSSSQNQALVRIGLQTRF</sequence>
<evidence type="ECO:0000256" key="9">
    <source>
        <dbReference type="ARBA" id="ARBA00023136"/>
    </source>
</evidence>
<dbReference type="GO" id="GO:0015288">
    <property type="term" value="F:porin activity"/>
    <property type="evidence" value="ECO:0007669"/>
    <property type="project" value="UniProtKB-KW"/>
</dbReference>
<reference evidence="13 14" key="1">
    <citation type="journal article" date="2014" name="Genome Announc.">
        <title>Draft Genome Sequence of the Haloacid-Degrading Burkholderia caribensis Strain MBA4.</title>
        <authorList>
            <person name="Pan Y."/>
            <person name="Kong K.F."/>
            <person name="Tsang J.S."/>
        </authorList>
    </citation>
    <scope>NUCLEOTIDE SEQUENCE [LARGE SCALE GENOMIC DNA]</scope>
    <source>
        <strain evidence="13 14">MBA4</strain>
    </source>
</reference>
<dbReference type="EMBL" id="CP012747">
    <property type="protein sequence ID" value="ALL66469.1"/>
    <property type="molecule type" value="Genomic_DNA"/>
</dbReference>
<evidence type="ECO:0000256" key="8">
    <source>
        <dbReference type="ARBA" id="ARBA00023114"/>
    </source>
</evidence>
<dbReference type="KEGG" id="bcai:K788_0003210"/>
<evidence type="ECO:0000256" key="5">
    <source>
        <dbReference type="ARBA" id="ARBA00022692"/>
    </source>
</evidence>
<feature type="chain" id="PRO_5006014419" evidence="11">
    <location>
        <begin position="25"/>
        <end position="370"/>
    </location>
</feature>
<organism evidence="13 14">
    <name type="scientific">Paraburkholderia caribensis MBA4</name>
    <dbReference type="NCBI Taxonomy" id="1323664"/>
    <lineage>
        <taxon>Bacteria</taxon>
        <taxon>Pseudomonadati</taxon>
        <taxon>Pseudomonadota</taxon>
        <taxon>Betaproteobacteria</taxon>
        <taxon>Burkholderiales</taxon>
        <taxon>Burkholderiaceae</taxon>
        <taxon>Paraburkholderia</taxon>
    </lineage>
</organism>
<dbReference type="PANTHER" id="PTHR34501:SF9">
    <property type="entry name" value="MAJOR OUTER MEMBRANE PROTEIN P.IA"/>
    <property type="match status" value="1"/>
</dbReference>
<dbReference type="GO" id="GO:0046930">
    <property type="term" value="C:pore complex"/>
    <property type="evidence" value="ECO:0007669"/>
    <property type="project" value="UniProtKB-KW"/>
</dbReference>
<gene>
    <name evidence="13" type="ORF">K788_0003210</name>
</gene>
<keyword evidence="8" id="KW-0626">Porin</keyword>
<evidence type="ECO:0000256" key="11">
    <source>
        <dbReference type="SAM" id="SignalP"/>
    </source>
</evidence>
<evidence type="ECO:0000256" key="1">
    <source>
        <dbReference type="ARBA" id="ARBA00004571"/>
    </source>
</evidence>
<dbReference type="Proteomes" id="UP000019146">
    <property type="component" value="Chromosome 2"/>
</dbReference>
<keyword evidence="9" id="KW-0472">Membrane</keyword>
<comment type="subunit">
    <text evidence="2">Homotrimer.</text>
</comment>
<keyword evidence="7" id="KW-0406">Ion transport</keyword>
<dbReference type="InterPro" id="IPR023614">
    <property type="entry name" value="Porin_dom_sf"/>
</dbReference>
<evidence type="ECO:0000313" key="14">
    <source>
        <dbReference type="Proteomes" id="UP000019146"/>
    </source>
</evidence>
<dbReference type="SUPFAM" id="SSF56935">
    <property type="entry name" value="Porins"/>
    <property type="match status" value="1"/>
</dbReference>
<dbReference type="GO" id="GO:0006811">
    <property type="term" value="P:monoatomic ion transport"/>
    <property type="evidence" value="ECO:0007669"/>
    <property type="project" value="UniProtKB-KW"/>
</dbReference>
<dbReference type="Pfam" id="PF13609">
    <property type="entry name" value="Porin_4"/>
    <property type="match status" value="1"/>
</dbReference>
<dbReference type="PANTHER" id="PTHR34501">
    <property type="entry name" value="PROTEIN YDDL-RELATED"/>
    <property type="match status" value="1"/>
</dbReference>
<proteinExistence type="predicted"/>
<keyword evidence="5" id="KW-0812">Transmembrane</keyword>
<protein>
    <submittedName>
        <fullName evidence="13">Outer membrane protein porin</fullName>
    </submittedName>
</protein>
<evidence type="ECO:0000256" key="10">
    <source>
        <dbReference type="ARBA" id="ARBA00023237"/>
    </source>
</evidence>
<keyword evidence="6 11" id="KW-0732">Signal</keyword>
<dbReference type="AlphaFoldDB" id="A0A0N7JUI0"/>
<keyword evidence="4" id="KW-1134">Transmembrane beta strand</keyword>
<evidence type="ECO:0000256" key="7">
    <source>
        <dbReference type="ARBA" id="ARBA00023065"/>
    </source>
</evidence>
<evidence type="ECO:0000256" key="4">
    <source>
        <dbReference type="ARBA" id="ARBA00022452"/>
    </source>
</evidence>
<dbReference type="GO" id="GO:0009279">
    <property type="term" value="C:cell outer membrane"/>
    <property type="evidence" value="ECO:0007669"/>
    <property type="project" value="UniProtKB-SubCell"/>
</dbReference>
<keyword evidence="3" id="KW-0813">Transport</keyword>
<accession>A0A0N7JUI0</accession>
<name>A0A0N7JUI0_9BURK</name>
<dbReference type="CDD" id="cd00342">
    <property type="entry name" value="gram_neg_porins"/>
    <property type="match status" value="1"/>
</dbReference>
<comment type="subcellular location">
    <subcellularLocation>
        <location evidence="1">Cell outer membrane</location>
        <topology evidence="1">Multi-pass membrane protein</topology>
    </subcellularLocation>
</comment>
<dbReference type="InterPro" id="IPR033900">
    <property type="entry name" value="Gram_neg_porin_domain"/>
</dbReference>
<feature type="signal peptide" evidence="11">
    <location>
        <begin position="1"/>
        <end position="24"/>
    </location>
</feature>
<keyword evidence="10" id="KW-0998">Cell outer membrane</keyword>
<evidence type="ECO:0000259" key="12">
    <source>
        <dbReference type="Pfam" id="PF13609"/>
    </source>
</evidence>
<dbReference type="Gene3D" id="2.40.160.10">
    <property type="entry name" value="Porin"/>
    <property type="match status" value="1"/>
</dbReference>